<dbReference type="InterPro" id="IPR001387">
    <property type="entry name" value="Cro/C1-type_HTH"/>
</dbReference>
<proteinExistence type="predicted"/>
<dbReference type="Proteomes" id="UP000315343">
    <property type="component" value="Unassembled WGS sequence"/>
</dbReference>
<protein>
    <submittedName>
        <fullName evidence="4">DNA-binding XRE family transcriptional regulator</fullName>
    </submittedName>
</protein>
<feature type="domain" description="HTH cro/C1-type" evidence="3">
    <location>
        <begin position="10"/>
        <end position="64"/>
    </location>
</feature>
<name>A0A562JK01_9FIRM</name>
<feature type="transmembrane region" description="Helical" evidence="2">
    <location>
        <begin position="124"/>
        <end position="142"/>
    </location>
</feature>
<dbReference type="PANTHER" id="PTHR46558:SF11">
    <property type="entry name" value="HTH-TYPE TRANSCRIPTIONAL REGULATOR XRE"/>
    <property type="match status" value="1"/>
</dbReference>
<dbReference type="SMART" id="SM00530">
    <property type="entry name" value="HTH_XRE"/>
    <property type="match status" value="1"/>
</dbReference>
<dbReference type="Gene3D" id="1.10.260.40">
    <property type="entry name" value="lambda repressor-like DNA-binding domains"/>
    <property type="match status" value="1"/>
</dbReference>
<reference evidence="4 5" key="1">
    <citation type="submission" date="2019-07" db="EMBL/GenBank/DDBJ databases">
        <title>Genomic Encyclopedia of Type Strains, Phase I: the one thousand microbial genomes (KMG-I) project.</title>
        <authorList>
            <person name="Kyrpides N."/>
        </authorList>
    </citation>
    <scope>NUCLEOTIDE SEQUENCE [LARGE SCALE GENOMIC DNA]</scope>
    <source>
        <strain evidence="4 5">DSM 13558</strain>
    </source>
</reference>
<keyword evidence="2" id="KW-0812">Transmembrane</keyword>
<evidence type="ECO:0000313" key="5">
    <source>
        <dbReference type="Proteomes" id="UP000315343"/>
    </source>
</evidence>
<dbReference type="SUPFAM" id="SSF47413">
    <property type="entry name" value="lambda repressor-like DNA-binding domains"/>
    <property type="match status" value="1"/>
</dbReference>
<dbReference type="OrthoDB" id="1634626at2"/>
<evidence type="ECO:0000259" key="3">
    <source>
        <dbReference type="PROSITE" id="PS50943"/>
    </source>
</evidence>
<organism evidence="4 5">
    <name type="scientific">Sedimentibacter saalensis</name>
    <dbReference type="NCBI Taxonomy" id="130788"/>
    <lineage>
        <taxon>Bacteria</taxon>
        <taxon>Bacillati</taxon>
        <taxon>Bacillota</taxon>
        <taxon>Tissierellia</taxon>
        <taxon>Sedimentibacter</taxon>
    </lineage>
</organism>
<dbReference type="PANTHER" id="PTHR46558">
    <property type="entry name" value="TRACRIPTIONAL REGULATORY PROTEIN-RELATED-RELATED"/>
    <property type="match status" value="1"/>
</dbReference>
<accession>A0A562JK01</accession>
<keyword evidence="1 4" id="KW-0238">DNA-binding</keyword>
<evidence type="ECO:0000256" key="1">
    <source>
        <dbReference type="ARBA" id="ARBA00023125"/>
    </source>
</evidence>
<keyword evidence="2" id="KW-1133">Transmembrane helix</keyword>
<dbReference type="InterPro" id="IPR010982">
    <property type="entry name" value="Lambda_DNA-bd_dom_sf"/>
</dbReference>
<dbReference type="RefSeq" id="WP_145078266.1">
    <property type="nucleotide sequence ID" value="NZ_DAMBUX010000004.1"/>
</dbReference>
<sequence>MNQQKIGEFIAELRKEKEMTQAELGEKLGVTNKTISRWENGNYMPDISLMQFLCEELGISINEFLSGERLSDEVFREKADNNIISSLNREKLVRREKRASDFFEGAGTGILLSTLYSPDSVRRTAAIIIGITMIFIGWYFRAKLDRYIIDKS</sequence>
<dbReference type="CDD" id="cd00093">
    <property type="entry name" value="HTH_XRE"/>
    <property type="match status" value="1"/>
</dbReference>
<dbReference type="EMBL" id="VLKH01000001">
    <property type="protein sequence ID" value="TWH83408.1"/>
    <property type="molecule type" value="Genomic_DNA"/>
</dbReference>
<gene>
    <name evidence="4" type="ORF">LY60_00012</name>
</gene>
<keyword evidence="2" id="KW-0472">Membrane</keyword>
<dbReference type="AlphaFoldDB" id="A0A562JK01"/>
<evidence type="ECO:0000256" key="2">
    <source>
        <dbReference type="SAM" id="Phobius"/>
    </source>
</evidence>
<dbReference type="Pfam" id="PF01381">
    <property type="entry name" value="HTH_3"/>
    <property type="match status" value="1"/>
</dbReference>
<dbReference type="GO" id="GO:0003677">
    <property type="term" value="F:DNA binding"/>
    <property type="evidence" value="ECO:0007669"/>
    <property type="project" value="UniProtKB-KW"/>
</dbReference>
<dbReference type="PROSITE" id="PS50943">
    <property type="entry name" value="HTH_CROC1"/>
    <property type="match status" value="1"/>
</dbReference>
<keyword evidence="5" id="KW-1185">Reference proteome</keyword>
<evidence type="ECO:0000313" key="4">
    <source>
        <dbReference type="EMBL" id="TWH83408.1"/>
    </source>
</evidence>
<comment type="caution">
    <text evidence="4">The sequence shown here is derived from an EMBL/GenBank/DDBJ whole genome shotgun (WGS) entry which is preliminary data.</text>
</comment>